<evidence type="ECO:0000313" key="8">
    <source>
        <dbReference type="Proteomes" id="UP001154078"/>
    </source>
</evidence>
<feature type="transmembrane region" description="Helical" evidence="5">
    <location>
        <begin position="26"/>
        <end position="44"/>
    </location>
</feature>
<dbReference type="AlphaFoldDB" id="A0A9P0B6C9"/>
<dbReference type="EMBL" id="OV121136">
    <property type="protein sequence ID" value="CAH0556609.1"/>
    <property type="molecule type" value="Genomic_DNA"/>
</dbReference>
<dbReference type="GO" id="GO:0005886">
    <property type="term" value="C:plasma membrane"/>
    <property type="evidence" value="ECO:0007669"/>
    <property type="project" value="TreeGrafter"/>
</dbReference>
<dbReference type="PANTHER" id="PTHR11730">
    <property type="entry name" value="AMMONIUM TRANSPORTER"/>
    <property type="match status" value="1"/>
</dbReference>
<keyword evidence="3 5" id="KW-1133">Transmembrane helix</keyword>
<evidence type="ECO:0000256" key="2">
    <source>
        <dbReference type="ARBA" id="ARBA00022692"/>
    </source>
</evidence>
<sequence length="229" mass="24843">MVGALLICFSMPLIDKLGVDDPVGASAVHGVGGIWGILAVGIFAQNPYPLDTTNGRSGFVKGGGFYLFGVQALAAICFAAWGLISTIILLWAINKIIIIRMEVQEELMGADLTEHLVKHGNVNRVGISRAISAFRPVLDTSNVDKINNIGLNPGHNKSLNIIKIMARRKYKLSSILRDITQHRNMGVNLPKNLFPKIKKKKPTVVRPAQHNVHVDGEDGTKGAPIAWVN</sequence>
<keyword evidence="2 5" id="KW-0812">Transmembrane</keyword>
<name>A0A9P0B6C9_BRAAE</name>
<dbReference type="Proteomes" id="UP001154078">
    <property type="component" value="Chromosome 5"/>
</dbReference>
<gene>
    <name evidence="7" type="ORF">MELIAE_LOCUS7509</name>
</gene>
<reference evidence="7" key="1">
    <citation type="submission" date="2021-12" db="EMBL/GenBank/DDBJ databases">
        <authorList>
            <person name="King R."/>
        </authorList>
    </citation>
    <scope>NUCLEOTIDE SEQUENCE</scope>
</reference>
<comment type="subcellular location">
    <subcellularLocation>
        <location evidence="1">Membrane</location>
        <topology evidence="1">Multi-pass membrane protein</topology>
    </subcellularLocation>
</comment>
<dbReference type="InterPro" id="IPR024041">
    <property type="entry name" value="NH4_transpt_AmtB-like_dom"/>
</dbReference>
<evidence type="ECO:0000256" key="3">
    <source>
        <dbReference type="ARBA" id="ARBA00022989"/>
    </source>
</evidence>
<keyword evidence="8" id="KW-1185">Reference proteome</keyword>
<dbReference type="GO" id="GO:0008519">
    <property type="term" value="F:ammonium channel activity"/>
    <property type="evidence" value="ECO:0007669"/>
    <property type="project" value="InterPro"/>
</dbReference>
<dbReference type="GO" id="GO:0097272">
    <property type="term" value="P:ammonium homeostasis"/>
    <property type="evidence" value="ECO:0007669"/>
    <property type="project" value="TreeGrafter"/>
</dbReference>
<feature type="domain" description="Ammonium transporter AmtB-like" evidence="6">
    <location>
        <begin position="2"/>
        <end position="115"/>
    </location>
</feature>
<evidence type="ECO:0000256" key="4">
    <source>
        <dbReference type="ARBA" id="ARBA00023136"/>
    </source>
</evidence>
<dbReference type="SUPFAM" id="SSF111352">
    <property type="entry name" value="Ammonium transporter"/>
    <property type="match status" value="1"/>
</dbReference>
<dbReference type="InterPro" id="IPR029020">
    <property type="entry name" value="Ammonium/urea_transptr"/>
</dbReference>
<keyword evidence="4 5" id="KW-0472">Membrane</keyword>
<protein>
    <recommendedName>
        <fullName evidence="6">Ammonium transporter AmtB-like domain-containing protein</fullName>
    </recommendedName>
</protein>
<dbReference type="Gene3D" id="1.10.3430.10">
    <property type="entry name" value="Ammonium transporter AmtB like domains"/>
    <property type="match status" value="1"/>
</dbReference>
<proteinExistence type="predicted"/>
<accession>A0A9P0B6C9</accession>
<dbReference type="Pfam" id="PF00909">
    <property type="entry name" value="Ammonium_transp"/>
    <property type="match status" value="1"/>
</dbReference>
<feature type="transmembrane region" description="Helical" evidence="5">
    <location>
        <begin position="65"/>
        <end position="93"/>
    </location>
</feature>
<dbReference type="OrthoDB" id="534912at2759"/>
<evidence type="ECO:0000256" key="1">
    <source>
        <dbReference type="ARBA" id="ARBA00004141"/>
    </source>
</evidence>
<organism evidence="7 8">
    <name type="scientific">Brassicogethes aeneus</name>
    <name type="common">Rape pollen beetle</name>
    <name type="synonym">Meligethes aeneus</name>
    <dbReference type="NCBI Taxonomy" id="1431903"/>
    <lineage>
        <taxon>Eukaryota</taxon>
        <taxon>Metazoa</taxon>
        <taxon>Ecdysozoa</taxon>
        <taxon>Arthropoda</taxon>
        <taxon>Hexapoda</taxon>
        <taxon>Insecta</taxon>
        <taxon>Pterygota</taxon>
        <taxon>Neoptera</taxon>
        <taxon>Endopterygota</taxon>
        <taxon>Coleoptera</taxon>
        <taxon>Polyphaga</taxon>
        <taxon>Cucujiformia</taxon>
        <taxon>Nitidulidae</taxon>
        <taxon>Meligethinae</taxon>
        <taxon>Brassicogethes</taxon>
    </lineage>
</organism>
<evidence type="ECO:0000259" key="6">
    <source>
        <dbReference type="Pfam" id="PF00909"/>
    </source>
</evidence>
<evidence type="ECO:0000256" key="5">
    <source>
        <dbReference type="SAM" id="Phobius"/>
    </source>
</evidence>
<evidence type="ECO:0000313" key="7">
    <source>
        <dbReference type="EMBL" id="CAH0556609.1"/>
    </source>
</evidence>
<dbReference type="PANTHER" id="PTHR11730:SF58">
    <property type="entry name" value="AMMONIUM TRANSPORTER"/>
    <property type="match status" value="1"/>
</dbReference>